<sequence>MTDISEEAAASPLTSTRSAVRSTGDSLRSVFRNPNLRRVQLALAGSMIGDWAYATAVAVWAYGVGGTQAVGIWTAIRLTLLAFTSPIGATIADRLPRKKVMIGSDLTRAVLVMLAALCLFLDLPAATVFVLATLASLSGTAFRPAQRALMPALANRPEELTASNGTASTLESLAFFVGPALGALLLGVADVPVVFLVNAGTFLWSALFVVGVRVPAAAAPRAKADADDEDTPKQSFLTETLAGFRTILADRDLLVVTTQVSAQTVVAGASAVFTIVMAVDILGSGPRGVGYLDSVLGVGAIVGGFLAIARATRLKLAQDMTAGVVLWALPLLLVSVWPHPVAAFVAVALLGLGNPLVDVNMDTIFQRIAPDEVLGRVFGAVETCLISTMALGAVLMPLLESWLGLRTALAVLGTAVTVVALTGLPRMRRLDDRLTRPVGIDLLQAIPMFAPLTPAVLETLARRLTPVVVPAGEVFIREGEPSDRFYVISSGSMQVTQDTAVLRTEGPGDFFGEIGLLRDVPRTATLTAVEETELLALERDDFLDAVTGQIDARSAAEDIVTRRLAV</sequence>
<feature type="transmembrane region" description="Helical" evidence="7">
    <location>
        <begin position="110"/>
        <end position="135"/>
    </location>
</feature>
<dbReference type="InterPro" id="IPR018490">
    <property type="entry name" value="cNMP-bd_dom_sf"/>
</dbReference>
<proteinExistence type="predicted"/>
<evidence type="ECO:0000256" key="6">
    <source>
        <dbReference type="SAM" id="MobiDB-lite"/>
    </source>
</evidence>
<feature type="transmembrane region" description="Helical" evidence="7">
    <location>
        <begin position="69"/>
        <end position="89"/>
    </location>
</feature>
<dbReference type="AlphaFoldDB" id="A0A7G9RAP8"/>
<dbReference type="Pfam" id="PF07690">
    <property type="entry name" value="MFS_1"/>
    <property type="match status" value="1"/>
</dbReference>
<dbReference type="SMART" id="SM00100">
    <property type="entry name" value="cNMP"/>
    <property type="match status" value="1"/>
</dbReference>
<dbReference type="Pfam" id="PF00027">
    <property type="entry name" value="cNMP_binding"/>
    <property type="match status" value="1"/>
</dbReference>
<dbReference type="GO" id="GO:0022857">
    <property type="term" value="F:transmembrane transporter activity"/>
    <property type="evidence" value="ECO:0007669"/>
    <property type="project" value="InterPro"/>
</dbReference>
<dbReference type="CDD" id="cd00038">
    <property type="entry name" value="CAP_ED"/>
    <property type="match status" value="1"/>
</dbReference>
<dbReference type="RefSeq" id="WP_187578515.1">
    <property type="nucleotide sequence ID" value="NZ_CP060713.1"/>
</dbReference>
<keyword evidence="10" id="KW-1185">Reference proteome</keyword>
<evidence type="ECO:0000256" key="3">
    <source>
        <dbReference type="ARBA" id="ARBA00022692"/>
    </source>
</evidence>
<keyword evidence="5 7" id="KW-0472">Membrane</keyword>
<dbReference type="PRINTS" id="PR00103">
    <property type="entry name" value="CAMPKINASE"/>
</dbReference>
<evidence type="ECO:0000313" key="10">
    <source>
        <dbReference type="Proteomes" id="UP000515947"/>
    </source>
</evidence>
<evidence type="ECO:0000256" key="1">
    <source>
        <dbReference type="ARBA" id="ARBA00004651"/>
    </source>
</evidence>
<keyword evidence="4 7" id="KW-1133">Transmembrane helix</keyword>
<dbReference type="InterPro" id="IPR000595">
    <property type="entry name" value="cNMP-bd_dom"/>
</dbReference>
<accession>A0A7G9RAP8</accession>
<dbReference type="PROSITE" id="PS50042">
    <property type="entry name" value="CNMP_BINDING_3"/>
    <property type="match status" value="1"/>
</dbReference>
<evidence type="ECO:0000256" key="2">
    <source>
        <dbReference type="ARBA" id="ARBA00022475"/>
    </source>
</evidence>
<dbReference type="Proteomes" id="UP000515947">
    <property type="component" value="Chromosome"/>
</dbReference>
<dbReference type="KEGG" id="nmes:H9L09_19880"/>
<dbReference type="SUPFAM" id="SSF51206">
    <property type="entry name" value="cAMP-binding domain-like"/>
    <property type="match status" value="1"/>
</dbReference>
<feature type="region of interest" description="Disordered" evidence="6">
    <location>
        <begin position="1"/>
        <end position="20"/>
    </location>
</feature>
<dbReference type="PROSITE" id="PS00889">
    <property type="entry name" value="CNMP_BINDING_2"/>
    <property type="match status" value="1"/>
</dbReference>
<keyword evidence="2" id="KW-1003">Cell membrane</keyword>
<evidence type="ECO:0000256" key="5">
    <source>
        <dbReference type="ARBA" id="ARBA00023136"/>
    </source>
</evidence>
<evidence type="ECO:0000313" key="9">
    <source>
        <dbReference type="EMBL" id="QNN52673.1"/>
    </source>
</evidence>
<feature type="transmembrane region" description="Helical" evidence="7">
    <location>
        <begin position="402"/>
        <end position="424"/>
    </location>
</feature>
<dbReference type="GO" id="GO:0005886">
    <property type="term" value="C:plasma membrane"/>
    <property type="evidence" value="ECO:0007669"/>
    <property type="project" value="UniProtKB-SubCell"/>
</dbReference>
<reference evidence="9 10" key="1">
    <citation type="submission" date="2020-08" db="EMBL/GenBank/DDBJ databases">
        <title>Genome sequence of Nocardioides mesophilus KACC 16243T.</title>
        <authorList>
            <person name="Hyun D.-W."/>
            <person name="Bae J.-W."/>
        </authorList>
    </citation>
    <scope>NUCLEOTIDE SEQUENCE [LARGE SCALE GENOMIC DNA]</scope>
    <source>
        <strain evidence="9 10">KACC 16243</strain>
    </source>
</reference>
<dbReference type="Gene3D" id="2.60.120.10">
    <property type="entry name" value="Jelly Rolls"/>
    <property type="match status" value="1"/>
</dbReference>
<dbReference type="CDD" id="cd06173">
    <property type="entry name" value="MFS_MefA_like"/>
    <property type="match status" value="1"/>
</dbReference>
<protein>
    <submittedName>
        <fullName evidence="9">MFS transporter</fullName>
    </submittedName>
</protein>
<keyword evidence="3 7" id="KW-0812">Transmembrane</keyword>
<evidence type="ECO:0000256" key="4">
    <source>
        <dbReference type="ARBA" id="ARBA00022989"/>
    </source>
</evidence>
<name>A0A7G9RAP8_9ACTN</name>
<dbReference type="InterPro" id="IPR018488">
    <property type="entry name" value="cNMP-bd_CS"/>
</dbReference>
<gene>
    <name evidence="9" type="ORF">H9L09_19880</name>
</gene>
<dbReference type="SUPFAM" id="SSF103473">
    <property type="entry name" value="MFS general substrate transporter"/>
    <property type="match status" value="1"/>
</dbReference>
<feature type="transmembrane region" description="Helical" evidence="7">
    <location>
        <begin position="173"/>
        <end position="197"/>
    </location>
</feature>
<dbReference type="InterPro" id="IPR014710">
    <property type="entry name" value="RmlC-like_jellyroll"/>
</dbReference>
<dbReference type="InterPro" id="IPR036259">
    <property type="entry name" value="MFS_trans_sf"/>
</dbReference>
<feature type="transmembrane region" description="Helical" evidence="7">
    <location>
        <begin position="253"/>
        <end position="277"/>
    </location>
</feature>
<organism evidence="9 10">
    <name type="scientific">Nocardioides mesophilus</name>
    <dbReference type="NCBI Taxonomy" id="433659"/>
    <lineage>
        <taxon>Bacteria</taxon>
        <taxon>Bacillati</taxon>
        <taxon>Actinomycetota</taxon>
        <taxon>Actinomycetes</taxon>
        <taxon>Propionibacteriales</taxon>
        <taxon>Nocardioidaceae</taxon>
        <taxon>Nocardioides</taxon>
    </lineage>
</organism>
<feature type="transmembrane region" description="Helical" evidence="7">
    <location>
        <begin position="289"/>
        <end position="308"/>
    </location>
</feature>
<dbReference type="EMBL" id="CP060713">
    <property type="protein sequence ID" value="QNN52673.1"/>
    <property type="molecule type" value="Genomic_DNA"/>
</dbReference>
<feature type="transmembrane region" description="Helical" evidence="7">
    <location>
        <begin position="320"/>
        <end position="337"/>
    </location>
</feature>
<dbReference type="PANTHER" id="PTHR23513:SF6">
    <property type="entry name" value="MAJOR FACILITATOR SUPERFAMILY ASSOCIATED DOMAIN-CONTAINING PROTEIN"/>
    <property type="match status" value="1"/>
</dbReference>
<feature type="transmembrane region" description="Helical" evidence="7">
    <location>
        <begin position="373"/>
        <end position="396"/>
    </location>
</feature>
<comment type="subcellular location">
    <subcellularLocation>
        <location evidence="1">Cell membrane</location>
        <topology evidence="1">Multi-pass membrane protein</topology>
    </subcellularLocation>
</comment>
<dbReference type="Gene3D" id="1.20.1250.20">
    <property type="entry name" value="MFS general substrate transporter like domains"/>
    <property type="match status" value="1"/>
</dbReference>
<evidence type="ECO:0000259" key="8">
    <source>
        <dbReference type="PROSITE" id="PS50042"/>
    </source>
</evidence>
<dbReference type="PANTHER" id="PTHR23513">
    <property type="entry name" value="INTEGRAL MEMBRANE EFFLUX PROTEIN-RELATED"/>
    <property type="match status" value="1"/>
</dbReference>
<feature type="transmembrane region" description="Helical" evidence="7">
    <location>
        <begin position="41"/>
        <end position="63"/>
    </location>
</feature>
<feature type="domain" description="Cyclic nucleotide-binding" evidence="8">
    <location>
        <begin position="448"/>
        <end position="542"/>
    </location>
</feature>
<evidence type="ECO:0000256" key="7">
    <source>
        <dbReference type="SAM" id="Phobius"/>
    </source>
</evidence>
<dbReference type="InterPro" id="IPR011701">
    <property type="entry name" value="MFS"/>
</dbReference>